<evidence type="ECO:0000313" key="12">
    <source>
        <dbReference type="EMBL" id="JAG43258.1"/>
    </source>
</evidence>
<keyword evidence="6 9" id="KW-0539">Nucleus</keyword>
<gene>
    <name evidence="12" type="primary">Ssu72_0</name>
    <name evidence="11" type="synonym">Ssu72_1</name>
    <name evidence="12" type="ORF">CM83_9493</name>
    <name evidence="11" type="ORF">CM83_9495</name>
</gene>
<reference evidence="12" key="2">
    <citation type="submission" date="2014-07" db="EMBL/GenBank/DDBJ databases">
        <authorList>
            <person name="Hull J."/>
        </authorList>
    </citation>
    <scope>NUCLEOTIDE SEQUENCE</scope>
</reference>
<dbReference type="EMBL" id="GBHO01000346">
    <property type="protein sequence ID" value="JAG43258.1"/>
    <property type="molecule type" value="Transcribed_RNA"/>
</dbReference>
<evidence type="ECO:0000256" key="6">
    <source>
        <dbReference type="ARBA" id="ARBA00023242"/>
    </source>
</evidence>
<comment type="catalytic activity">
    <reaction evidence="7 9">
        <text>O-phospho-L-seryl-[protein] + H2O = L-seryl-[protein] + phosphate</text>
        <dbReference type="Rhea" id="RHEA:20629"/>
        <dbReference type="Rhea" id="RHEA-COMP:9863"/>
        <dbReference type="Rhea" id="RHEA-COMP:11604"/>
        <dbReference type="ChEBI" id="CHEBI:15377"/>
        <dbReference type="ChEBI" id="CHEBI:29999"/>
        <dbReference type="ChEBI" id="CHEBI:43474"/>
        <dbReference type="ChEBI" id="CHEBI:83421"/>
        <dbReference type="EC" id="3.1.3.16"/>
    </reaction>
</comment>
<dbReference type="InterPro" id="IPR006811">
    <property type="entry name" value="RNA_pol_II_suA"/>
</dbReference>
<evidence type="ECO:0000256" key="7">
    <source>
        <dbReference type="ARBA" id="ARBA00047761"/>
    </source>
</evidence>
<evidence type="ECO:0000256" key="3">
    <source>
        <dbReference type="ARBA" id="ARBA00022664"/>
    </source>
</evidence>
<evidence type="ECO:0000256" key="10">
    <source>
        <dbReference type="SAM" id="MobiDB-lite"/>
    </source>
</evidence>
<dbReference type="PANTHER" id="PTHR20383">
    <property type="entry name" value="RNA POLYMERASE II SUBUNIT A C-TERMINAL DOMAIN PHOSPHATASE"/>
    <property type="match status" value="1"/>
</dbReference>
<dbReference type="GO" id="GO:0006397">
    <property type="term" value="P:mRNA processing"/>
    <property type="evidence" value="ECO:0007669"/>
    <property type="project" value="UniProtKB-KW"/>
</dbReference>
<keyword evidence="5 9" id="KW-0904">Protein phosphatase</keyword>
<evidence type="ECO:0000313" key="11">
    <source>
        <dbReference type="EMBL" id="JAG43257.1"/>
    </source>
</evidence>
<comment type="catalytic activity">
    <reaction evidence="8 9">
        <text>O-phospho-L-threonyl-[protein] + H2O = L-threonyl-[protein] + phosphate</text>
        <dbReference type="Rhea" id="RHEA:47004"/>
        <dbReference type="Rhea" id="RHEA-COMP:11060"/>
        <dbReference type="Rhea" id="RHEA-COMP:11605"/>
        <dbReference type="ChEBI" id="CHEBI:15377"/>
        <dbReference type="ChEBI" id="CHEBI:30013"/>
        <dbReference type="ChEBI" id="CHEBI:43474"/>
        <dbReference type="ChEBI" id="CHEBI:61977"/>
        <dbReference type="EC" id="3.1.3.16"/>
    </reaction>
</comment>
<dbReference type="EC" id="3.1.3.16" evidence="9"/>
<keyword evidence="4 9" id="KW-0378">Hydrolase</keyword>
<evidence type="ECO:0000256" key="5">
    <source>
        <dbReference type="ARBA" id="ARBA00022912"/>
    </source>
</evidence>
<proteinExistence type="inferred from homology"/>
<dbReference type="Gene3D" id="3.40.50.2300">
    <property type="match status" value="2"/>
</dbReference>
<dbReference type="GO" id="GO:0005634">
    <property type="term" value="C:nucleus"/>
    <property type="evidence" value="ECO:0007669"/>
    <property type="project" value="UniProtKB-SubCell"/>
</dbReference>
<evidence type="ECO:0000256" key="8">
    <source>
        <dbReference type="ARBA" id="ARBA00048336"/>
    </source>
</evidence>
<keyword evidence="3 9" id="KW-0507">mRNA processing</keyword>
<name>A0A0A9ZHH1_LYGHE</name>
<evidence type="ECO:0000256" key="1">
    <source>
        <dbReference type="ARBA" id="ARBA00004123"/>
    </source>
</evidence>
<comment type="subcellular location">
    <subcellularLocation>
        <location evidence="1 9">Nucleus</location>
    </subcellularLocation>
</comment>
<comment type="similarity">
    <text evidence="2 9">Belongs to the SSU72 phosphatase family.</text>
</comment>
<dbReference type="GO" id="GO:0004722">
    <property type="term" value="F:protein serine/threonine phosphatase activity"/>
    <property type="evidence" value="ECO:0007669"/>
    <property type="project" value="UniProtKB-UniRule"/>
</dbReference>
<dbReference type="Pfam" id="PF04722">
    <property type="entry name" value="Ssu72"/>
    <property type="match status" value="1"/>
</dbReference>
<sequence length="209" mass="23463">HTHTARRNGRQDTNSSTYGGQRVHSLPQQYPSKNEELMTQGPEMIPVQHSKGDKNAPTRMVVAPSTYTLPPVDDMPMTPEMISNRPQLSIALVCHSNVNRSMEAHAILAANGYKFVGSYGAGSKIRLPGETITKPNVYDFGISYSYMISDLKHKNQSRYTKNGILGMLSRDAKVKLAPERFQDTVIRVDLVIAYEQRVFEIVVEDLLRK</sequence>
<evidence type="ECO:0000256" key="4">
    <source>
        <dbReference type="ARBA" id="ARBA00022801"/>
    </source>
</evidence>
<dbReference type="AlphaFoldDB" id="A0A0A9ZHH1"/>
<evidence type="ECO:0000256" key="9">
    <source>
        <dbReference type="RuleBase" id="RU369031"/>
    </source>
</evidence>
<dbReference type="EMBL" id="GBHO01000347">
    <property type="protein sequence ID" value="JAG43257.1"/>
    <property type="molecule type" value="Transcribed_RNA"/>
</dbReference>
<feature type="non-terminal residue" evidence="12">
    <location>
        <position position="1"/>
    </location>
</feature>
<evidence type="ECO:0000256" key="2">
    <source>
        <dbReference type="ARBA" id="ARBA00008978"/>
    </source>
</evidence>
<feature type="region of interest" description="Disordered" evidence="10">
    <location>
        <begin position="1"/>
        <end position="30"/>
    </location>
</feature>
<reference evidence="12" key="1">
    <citation type="journal article" date="2014" name="PLoS ONE">
        <title>Transcriptome-Based Identification of ABC Transporters in the Western Tarnished Plant Bug Lygus hesperus.</title>
        <authorList>
            <person name="Hull J.J."/>
            <person name="Chaney K."/>
            <person name="Geib S.M."/>
            <person name="Fabrick J.A."/>
            <person name="Brent C.S."/>
            <person name="Walsh D."/>
            <person name="Lavine L.C."/>
        </authorList>
    </citation>
    <scope>NUCLEOTIDE SEQUENCE</scope>
</reference>
<comment type="function">
    <text evidence="9">Protein phosphatase that catalyzes the dephosphorylation of the C-terminal domain of RNA polymerase II. Plays a role in RNA processing and termination.</text>
</comment>
<protein>
    <recommendedName>
        <fullName evidence="9">RNA polymerase II subunit A C-terminal domain phosphatase SSU72</fullName>
        <shortName evidence="9">CTD phosphatase SSU72</shortName>
        <ecNumber evidence="9">3.1.3.16</ecNumber>
    </recommendedName>
</protein>
<organism evidence="12">
    <name type="scientific">Lygus hesperus</name>
    <name type="common">Western plant bug</name>
    <dbReference type="NCBI Taxonomy" id="30085"/>
    <lineage>
        <taxon>Eukaryota</taxon>
        <taxon>Metazoa</taxon>
        <taxon>Ecdysozoa</taxon>
        <taxon>Arthropoda</taxon>
        <taxon>Hexapoda</taxon>
        <taxon>Insecta</taxon>
        <taxon>Pterygota</taxon>
        <taxon>Neoptera</taxon>
        <taxon>Paraneoptera</taxon>
        <taxon>Hemiptera</taxon>
        <taxon>Heteroptera</taxon>
        <taxon>Panheteroptera</taxon>
        <taxon>Cimicomorpha</taxon>
        <taxon>Miridae</taxon>
        <taxon>Mirini</taxon>
        <taxon>Lygus</taxon>
    </lineage>
</organism>
<accession>A0A0A9ZHH1</accession>